<proteinExistence type="predicted"/>
<feature type="compositionally biased region" description="Low complexity" evidence="1">
    <location>
        <begin position="44"/>
        <end position="58"/>
    </location>
</feature>
<feature type="region of interest" description="Disordered" evidence="1">
    <location>
        <begin position="42"/>
        <end position="78"/>
    </location>
</feature>
<gene>
    <name evidence="2" type="ORF">OG398_22055</name>
</gene>
<dbReference type="EMBL" id="CP108313">
    <property type="protein sequence ID" value="WTW70752.1"/>
    <property type="molecule type" value="Genomic_DNA"/>
</dbReference>
<evidence type="ECO:0000256" key="1">
    <source>
        <dbReference type="SAM" id="MobiDB-lite"/>
    </source>
</evidence>
<organism evidence="2">
    <name type="scientific">Streptomyces sp. NBC_00008</name>
    <dbReference type="NCBI Taxonomy" id="2903610"/>
    <lineage>
        <taxon>Bacteria</taxon>
        <taxon>Bacillati</taxon>
        <taxon>Actinomycetota</taxon>
        <taxon>Actinomycetes</taxon>
        <taxon>Kitasatosporales</taxon>
        <taxon>Streptomycetaceae</taxon>
        <taxon>Streptomyces</taxon>
    </lineage>
</organism>
<dbReference type="AlphaFoldDB" id="A0AAU2VU90"/>
<protein>
    <submittedName>
        <fullName evidence="2">Uncharacterized protein</fullName>
    </submittedName>
</protein>
<feature type="region of interest" description="Disordered" evidence="1">
    <location>
        <begin position="1"/>
        <end position="24"/>
    </location>
</feature>
<name>A0AAU2VU90_9ACTN</name>
<accession>A0AAU2VU90</accession>
<reference evidence="2" key="1">
    <citation type="submission" date="2022-10" db="EMBL/GenBank/DDBJ databases">
        <title>The complete genomes of actinobacterial strains from the NBC collection.</title>
        <authorList>
            <person name="Joergensen T.S."/>
            <person name="Alvarez Arevalo M."/>
            <person name="Sterndorff E.B."/>
            <person name="Faurdal D."/>
            <person name="Vuksanovic O."/>
            <person name="Mourched A.-S."/>
            <person name="Charusanti P."/>
            <person name="Shaw S."/>
            <person name="Blin K."/>
            <person name="Weber T."/>
        </authorList>
    </citation>
    <scope>NUCLEOTIDE SEQUENCE</scope>
    <source>
        <strain evidence="2">NBC_00008</strain>
    </source>
</reference>
<sequence length="78" mass="8262">MTPTRQLLGRDLPPLFATPDLPGARTPVIQGHWCEEAVEDTAARRAGAAAEHLPAERAPTCTAGPRRPALSGHSLAEE</sequence>
<evidence type="ECO:0000313" key="2">
    <source>
        <dbReference type="EMBL" id="WTW70752.1"/>
    </source>
</evidence>